<proteinExistence type="predicted"/>
<comment type="caution">
    <text evidence="2">The sequence shown here is derived from an EMBL/GenBank/DDBJ whole genome shotgun (WGS) entry which is preliminary data.</text>
</comment>
<evidence type="ECO:0000313" key="2">
    <source>
        <dbReference type="EMBL" id="CAI9954264.1"/>
    </source>
</evidence>
<evidence type="ECO:0000313" key="3">
    <source>
        <dbReference type="EMBL" id="CAL6095360.1"/>
    </source>
</evidence>
<evidence type="ECO:0000256" key="1">
    <source>
        <dbReference type="SAM" id="Coils"/>
    </source>
</evidence>
<protein>
    <submittedName>
        <fullName evidence="3">Hypothetical_protein</fullName>
    </submittedName>
</protein>
<dbReference type="Proteomes" id="UP001642409">
    <property type="component" value="Unassembled WGS sequence"/>
</dbReference>
<name>A0AA86UFX1_9EUKA</name>
<reference evidence="2" key="1">
    <citation type="submission" date="2023-06" db="EMBL/GenBank/DDBJ databases">
        <authorList>
            <person name="Kurt Z."/>
        </authorList>
    </citation>
    <scope>NUCLEOTIDE SEQUENCE</scope>
</reference>
<reference evidence="3 4" key="2">
    <citation type="submission" date="2024-07" db="EMBL/GenBank/DDBJ databases">
        <authorList>
            <person name="Akdeniz Z."/>
        </authorList>
    </citation>
    <scope>NUCLEOTIDE SEQUENCE [LARGE SCALE GENOMIC DNA]</scope>
</reference>
<dbReference type="AlphaFoldDB" id="A0AA86UFX1"/>
<organism evidence="2">
    <name type="scientific">Hexamita inflata</name>
    <dbReference type="NCBI Taxonomy" id="28002"/>
    <lineage>
        <taxon>Eukaryota</taxon>
        <taxon>Metamonada</taxon>
        <taxon>Diplomonadida</taxon>
        <taxon>Hexamitidae</taxon>
        <taxon>Hexamitinae</taxon>
        <taxon>Hexamita</taxon>
    </lineage>
</organism>
<accession>A0AA86UFX1</accession>
<evidence type="ECO:0000313" key="4">
    <source>
        <dbReference type="Proteomes" id="UP001642409"/>
    </source>
</evidence>
<sequence>MNIEECLHILEKLDLHETIIKGQHILEDNQPEDINVQQIKDFYVGFAEVFQQYKKIVGYLQPIHLEGDTAVTQELIHEYHQKVYDKQLEIQQQFSTVKDLSYQIVGKKQKLQEQQQQVQKLERRLIKIERSPKMSSLQYQQLQEEQRQRNHQLFLEQLNNETAALQHRQHQMQNHPLKHEVVNLQSKLHQSDLELQEQQQIQSALENEFKLLKQQQAAAHILSMNQLAEKLQANRQQQVHLKSQIKDLRHQEQKSSSELELQTLLTATTHRKYSELTKEQQQFHNEEVEKITNLNSRSSTARLDNTSFNLKQELMQVQADLLKAQKQCTHIEMNGALVQKKTQSLVKKRTELFEQIKQFEEILKNQSTENQITELVNTIKYQEEQIKQLSNNKNKYQKIEVEGVKVQSSGLRRGISGTTPIPMIRSQIVK</sequence>
<keyword evidence="1" id="KW-0175">Coiled coil</keyword>
<feature type="coiled-coil region" evidence="1">
    <location>
        <begin position="155"/>
        <end position="215"/>
    </location>
</feature>
<feature type="coiled-coil region" evidence="1">
    <location>
        <begin position="97"/>
        <end position="131"/>
    </location>
</feature>
<dbReference type="EMBL" id="CATOUU010000846">
    <property type="protein sequence ID" value="CAI9954264.1"/>
    <property type="molecule type" value="Genomic_DNA"/>
</dbReference>
<keyword evidence="4" id="KW-1185">Reference proteome</keyword>
<dbReference type="EMBL" id="CAXDID020000475">
    <property type="protein sequence ID" value="CAL6095360.1"/>
    <property type="molecule type" value="Genomic_DNA"/>
</dbReference>
<gene>
    <name evidence="2" type="ORF">HINF_LOCUS41909</name>
    <name evidence="3" type="ORF">HINF_LOCUS67911</name>
</gene>
<feature type="coiled-coil region" evidence="1">
    <location>
        <begin position="349"/>
        <end position="399"/>
    </location>
</feature>